<comment type="similarity">
    <text evidence="1">Belongs to the carbohydrate kinase PfkB family.</text>
</comment>
<dbReference type="InterPro" id="IPR002173">
    <property type="entry name" value="Carboh/pur_kinase_PfkB_CS"/>
</dbReference>
<comment type="caution">
    <text evidence="7">The sequence shown here is derived from an EMBL/GenBank/DDBJ whole genome shotgun (WGS) entry which is preliminary data.</text>
</comment>
<gene>
    <name evidence="7" type="ORF">C1I92_02025</name>
</gene>
<accession>A0A2W2D191</accession>
<evidence type="ECO:0000256" key="2">
    <source>
        <dbReference type="ARBA" id="ARBA00022679"/>
    </source>
</evidence>
<dbReference type="PROSITE" id="PS00584">
    <property type="entry name" value="PFKB_KINASES_2"/>
    <property type="match status" value="1"/>
</dbReference>
<dbReference type="Gene3D" id="3.40.1190.20">
    <property type="match status" value="1"/>
</dbReference>
<evidence type="ECO:0000313" key="7">
    <source>
        <dbReference type="EMBL" id="PZF86293.1"/>
    </source>
</evidence>
<keyword evidence="8" id="KW-1185">Reference proteome</keyword>
<name>A0A2W2D191_9ACTN</name>
<dbReference type="InterPro" id="IPR050306">
    <property type="entry name" value="PfkB_Carbo_kinase"/>
</dbReference>
<dbReference type="GO" id="GO:0005524">
    <property type="term" value="F:ATP binding"/>
    <property type="evidence" value="ECO:0007669"/>
    <property type="project" value="UniProtKB-KW"/>
</dbReference>
<keyword evidence="2" id="KW-0808">Transferase</keyword>
<dbReference type="InterPro" id="IPR029056">
    <property type="entry name" value="Ribokinase-like"/>
</dbReference>
<keyword evidence="5" id="KW-0067">ATP-binding</keyword>
<dbReference type="PANTHER" id="PTHR43085:SF1">
    <property type="entry name" value="PSEUDOURIDINE KINASE-RELATED"/>
    <property type="match status" value="1"/>
</dbReference>
<keyword evidence="3" id="KW-0547">Nucleotide-binding</keyword>
<keyword evidence="4 7" id="KW-0418">Kinase</keyword>
<proteinExistence type="inferred from homology"/>
<dbReference type="GO" id="GO:0016301">
    <property type="term" value="F:kinase activity"/>
    <property type="evidence" value="ECO:0007669"/>
    <property type="project" value="UniProtKB-KW"/>
</dbReference>
<evidence type="ECO:0000259" key="6">
    <source>
        <dbReference type="Pfam" id="PF00294"/>
    </source>
</evidence>
<dbReference type="Proteomes" id="UP000248764">
    <property type="component" value="Unassembled WGS sequence"/>
</dbReference>
<evidence type="ECO:0000256" key="5">
    <source>
        <dbReference type="ARBA" id="ARBA00022840"/>
    </source>
</evidence>
<protein>
    <submittedName>
        <fullName evidence="7">Carbohydrate kinase</fullName>
    </submittedName>
</protein>
<dbReference type="EMBL" id="POTW01000003">
    <property type="protein sequence ID" value="PZF86293.1"/>
    <property type="molecule type" value="Genomic_DNA"/>
</dbReference>
<evidence type="ECO:0000256" key="4">
    <source>
        <dbReference type="ARBA" id="ARBA00022777"/>
    </source>
</evidence>
<dbReference type="RefSeq" id="WP_111252985.1">
    <property type="nucleotide sequence ID" value="NZ_POTW01000003.1"/>
</dbReference>
<dbReference type="PROSITE" id="PS00583">
    <property type="entry name" value="PFKB_KINASES_1"/>
    <property type="match status" value="1"/>
</dbReference>
<dbReference type="Pfam" id="PF00294">
    <property type="entry name" value="PfkB"/>
    <property type="match status" value="1"/>
</dbReference>
<dbReference type="SUPFAM" id="SSF53613">
    <property type="entry name" value="Ribokinase-like"/>
    <property type="match status" value="1"/>
</dbReference>
<organism evidence="7 8">
    <name type="scientific">Jiangella anatolica</name>
    <dbReference type="NCBI Taxonomy" id="2670374"/>
    <lineage>
        <taxon>Bacteria</taxon>
        <taxon>Bacillati</taxon>
        <taxon>Actinomycetota</taxon>
        <taxon>Actinomycetes</taxon>
        <taxon>Jiangellales</taxon>
        <taxon>Jiangellaceae</taxon>
        <taxon>Jiangella</taxon>
    </lineage>
</organism>
<dbReference type="PANTHER" id="PTHR43085">
    <property type="entry name" value="HEXOKINASE FAMILY MEMBER"/>
    <property type="match status" value="1"/>
</dbReference>
<evidence type="ECO:0000256" key="1">
    <source>
        <dbReference type="ARBA" id="ARBA00010688"/>
    </source>
</evidence>
<dbReference type="AlphaFoldDB" id="A0A2W2D191"/>
<sequence length="309" mass="31211">MTGPVLVVGEALIDLVRRRDAGAAEHPGGSPANVALTLGRLGWDARLATWIGADARGAAIRSWLAESGVRLVPGSDGAARTPVATATLDAAGAAAYEFDLEWRLPADVPVDGVVAVHTGSIAAVLEPGGPAVVELVRRARPHATVTYDPNLRPALMGEPAAVRDRVEACVALADVVKVSDEDLGWLFPGADPMAVARRWLAAGPSVVVVTFGGDGAAGVAASGPVRVTAPPVAVVDTVGAGDSFMGALIHGLGRAGLLGAGRRDRLRGIDGATLTSLLQLGVDVAAVTVARPGADPPRLAELPPSPSVP</sequence>
<feature type="domain" description="Carbohydrate kinase PfkB" evidence="6">
    <location>
        <begin position="5"/>
        <end position="296"/>
    </location>
</feature>
<evidence type="ECO:0000256" key="3">
    <source>
        <dbReference type="ARBA" id="ARBA00022741"/>
    </source>
</evidence>
<reference evidence="7 8" key="1">
    <citation type="submission" date="2018-01" db="EMBL/GenBank/DDBJ databases">
        <title>Draft genome sequence of Jiangella sp. GTF31.</title>
        <authorList>
            <person name="Sahin N."/>
            <person name="Ay H."/>
            <person name="Saygin H."/>
        </authorList>
    </citation>
    <scope>NUCLEOTIDE SEQUENCE [LARGE SCALE GENOMIC DNA]</scope>
    <source>
        <strain evidence="7 8">GTF31</strain>
    </source>
</reference>
<evidence type="ECO:0000313" key="8">
    <source>
        <dbReference type="Proteomes" id="UP000248764"/>
    </source>
</evidence>
<dbReference type="InterPro" id="IPR011611">
    <property type="entry name" value="PfkB_dom"/>
</dbReference>